<dbReference type="AlphaFoldDB" id="A0A9D0YVH1"/>
<dbReference type="EMBL" id="DVFI01000059">
    <property type="protein sequence ID" value="HIQ62727.1"/>
    <property type="molecule type" value="Genomic_DNA"/>
</dbReference>
<dbReference type="Gene3D" id="3.40.50.1100">
    <property type="match status" value="2"/>
</dbReference>
<dbReference type="Pfam" id="PF00291">
    <property type="entry name" value="PALP"/>
    <property type="match status" value="1"/>
</dbReference>
<dbReference type="SUPFAM" id="SSF53686">
    <property type="entry name" value="Tryptophan synthase beta subunit-like PLP-dependent enzymes"/>
    <property type="match status" value="1"/>
</dbReference>
<evidence type="ECO:0000313" key="5">
    <source>
        <dbReference type="EMBL" id="HIQ62727.1"/>
    </source>
</evidence>
<name>A0A9D0YVH1_9FIRM</name>
<dbReference type="Proteomes" id="UP000886819">
    <property type="component" value="Unassembled WGS sequence"/>
</dbReference>
<dbReference type="PANTHER" id="PTHR48078">
    <property type="entry name" value="THREONINE DEHYDRATASE, MITOCHONDRIAL-RELATED"/>
    <property type="match status" value="1"/>
</dbReference>
<dbReference type="GO" id="GO:0004794">
    <property type="term" value="F:threonine deaminase activity"/>
    <property type="evidence" value="ECO:0007669"/>
    <property type="project" value="TreeGrafter"/>
</dbReference>
<organism evidence="5 6">
    <name type="scientific">Candidatus Avichristensenella intestinipullorum</name>
    <dbReference type="NCBI Taxonomy" id="2840693"/>
    <lineage>
        <taxon>Bacteria</taxon>
        <taxon>Bacillati</taxon>
        <taxon>Bacillota</taxon>
        <taxon>Clostridia</taxon>
        <taxon>Candidatus Avichristensenella</taxon>
    </lineage>
</organism>
<gene>
    <name evidence="5" type="ORF">IAA66_03960</name>
</gene>
<evidence type="ECO:0000256" key="3">
    <source>
        <dbReference type="ARBA" id="ARBA00023239"/>
    </source>
</evidence>
<proteinExistence type="predicted"/>
<evidence type="ECO:0000256" key="2">
    <source>
        <dbReference type="ARBA" id="ARBA00022898"/>
    </source>
</evidence>
<sequence length="422" mass="45344">MASYAQCLVCDDCGREFSLRDALNTCPACGGLLEVRYDMAAMRRGVHSLASCEQTRSIWRYGQFLPPVQEENIVTLGEGGTPLTPSVHIGPALGLKHLYFKNDTMMPTGSFKDRGFSLAVSYAKEIGVQNGFTYSSGNAGASFSAYASRGGFRALVCVEYVASQTKMAMINLYGARTAILEFERFAQIEEMLSRASRELNLYQFVNFINPIRHEAMKTYAYEIVEALGCAPDAMFHPVGTGGGLWGAWKGYCELEALGMTDRRPRMYCVQPAVTAHFRQAFARGEREAAPYGDPTQTIAQSIAADSPLHGGRRILKAVYESDGAALGVSEEEILQALRDLAHEGIAAEPASASTVAALRQACAQGRINAEDTVVCVITGSALKQPAAVVSACGVPQTRIRADFDALRALLASDGGRGGKTSG</sequence>
<protein>
    <submittedName>
        <fullName evidence="5">Pyridoxal-phosphate dependent enzyme</fullName>
    </submittedName>
</protein>
<dbReference type="GO" id="GO:0003941">
    <property type="term" value="F:L-serine ammonia-lyase activity"/>
    <property type="evidence" value="ECO:0007669"/>
    <property type="project" value="TreeGrafter"/>
</dbReference>
<dbReference type="InterPro" id="IPR001926">
    <property type="entry name" value="TrpB-like_PALP"/>
</dbReference>
<evidence type="ECO:0000259" key="4">
    <source>
        <dbReference type="Pfam" id="PF00291"/>
    </source>
</evidence>
<evidence type="ECO:0000256" key="1">
    <source>
        <dbReference type="ARBA" id="ARBA00001933"/>
    </source>
</evidence>
<dbReference type="CDD" id="cd01563">
    <property type="entry name" value="Thr-synth_1"/>
    <property type="match status" value="1"/>
</dbReference>
<dbReference type="GO" id="GO:0006565">
    <property type="term" value="P:L-serine catabolic process"/>
    <property type="evidence" value="ECO:0007669"/>
    <property type="project" value="TreeGrafter"/>
</dbReference>
<dbReference type="InterPro" id="IPR050147">
    <property type="entry name" value="Ser/Thr_Dehydratase"/>
</dbReference>
<reference evidence="5" key="1">
    <citation type="submission" date="2020-10" db="EMBL/GenBank/DDBJ databases">
        <authorList>
            <person name="Gilroy R."/>
        </authorList>
    </citation>
    <scope>NUCLEOTIDE SEQUENCE</scope>
    <source>
        <strain evidence="5">ChiHile30-977</strain>
    </source>
</reference>
<dbReference type="InterPro" id="IPR036052">
    <property type="entry name" value="TrpB-like_PALP_sf"/>
</dbReference>
<dbReference type="GO" id="GO:0009097">
    <property type="term" value="P:isoleucine biosynthetic process"/>
    <property type="evidence" value="ECO:0007669"/>
    <property type="project" value="TreeGrafter"/>
</dbReference>
<accession>A0A9D0YVH1</accession>
<keyword evidence="3" id="KW-0456">Lyase</keyword>
<evidence type="ECO:0000313" key="6">
    <source>
        <dbReference type="Proteomes" id="UP000886819"/>
    </source>
</evidence>
<dbReference type="GO" id="GO:0006567">
    <property type="term" value="P:L-threonine catabolic process"/>
    <property type="evidence" value="ECO:0007669"/>
    <property type="project" value="TreeGrafter"/>
</dbReference>
<dbReference type="PANTHER" id="PTHR48078:SF6">
    <property type="entry name" value="L-THREONINE DEHYDRATASE CATABOLIC TDCB"/>
    <property type="match status" value="1"/>
</dbReference>
<feature type="domain" description="Tryptophan synthase beta chain-like PALP" evidence="4">
    <location>
        <begin position="74"/>
        <end position="379"/>
    </location>
</feature>
<comment type="cofactor">
    <cofactor evidence="1">
        <name>pyridoxal 5'-phosphate</name>
        <dbReference type="ChEBI" id="CHEBI:597326"/>
    </cofactor>
</comment>
<reference evidence="5" key="2">
    <citation type="journal article" date="2021" name="PeerJ">
        <title>Extensive microbial diversity within the chicken gut microbiome revealed by metagenomics and culture.</title>
        <authorList>
            <person name="Gilroy R."/>
            <person name="Ravi A."/>
            <person name="Getino M."/>
            <person name="Pursley I."/>
            <person name="Horton D.L."/>
            <person name="Alikhan N.F."/>
            <person name="Baker D."/>
            <person name="Gharbi K."/>
            <person name="Hall N."/>
            <person name="Watson M."/>
            <person name="Adriaenssens E.M."/>
            <person name="Foster-Nyarko E."/>
            <person name="Jarju S."/>
            <person name="Secka A."/>
            <person name="Antonio M."/>
            <person name="Oren A."/>
            <person name="Chaudhuri R.R."/>
            <person name="La Ragione R."/>
            <person name="Hildebrand F."/>
            <person name="Pallen M.J."/>
        </authorList>
    </citation>
    <scope>NUCLEOTIDE SEQUENCE</scope>
    <source>
        <strain evidence="5">ChiHile30-977</strain>
    </source>
</reference>
<keyword evidence="2" id="KW-0663">Pyridoxal phosphate</keyword>
<comment type="caution">
    <text evidence="5">The sequence shown here is derived from an EMBL/GenBank/DDBJ whole genome shotgun (WGS) entry which is preliminary data.</text>
</comment>